<keyword evidence="2" id="KW-1185">Reference proteome</keyword>
<sequence length="198" mass="22313">MELIHYLNQHFLTHAQLLARCALEPGQLQQWQARRMMPRASYRLRLGILCDSFFGEHREQVAADYYAKGYVSWVDVLQSVDGEPEAFAVFAGRYRARLEQLATSGFDLPGRLAEEAHLAAEWGHFLDGTYGLCTVSGLPEDIAAKELAITLIREANGGAQLRRCVDLLDSASSPFAPHEVARSSRHRYVDEMRRVHGL</sequence>
<reference evidence="1 2" key="1">
    <citation type="submission" date="2022-08" db="EMBL/GenBank/DDBJ databases">
        <title>Reclassification of Massilia species as members of the genera Telluria, Duganella, Pseudoduganella, Mokoshia gen. nov. and Zemynaea gen. nov. using orthogonal and non-orthogonal genome-based approaches.</title>
        <authorList>
            <person name="Bowman J.P."/>
        </authorList>
    </citation>
    <scope>NUCLEOTIDE SEQUENCE [LARGE SCALE GENOMIC DNA]</scope>
    <source>
        <strain evidence="1 2">JCM 31661</strain>
    </source>
</reference>
<evidence type="ECO:0000313" key="1">
    <source>
        <dbReference type="EMBL" id="MCS0599495.1"/>
    </source>
</evidence>
<proteinExistence type="predicted"/>
<name>A0ABT2ATK2_9BURK</name>
<comment type="caution">
    <text evidence="1">The sequence shown here is derived from an EMBL/GenBank/DDBJ whole genome shotgun (WGS) entry which is preliminary data.</text>
</comment>
<gene>
    <name evidence="1" type="ORF">NX780_24435</name>
</gene>
<dbReference type="RefSeq" id="WP_258830491.1">
    <property type="nucleotide sequence ID" value="NZ_JANUHA010000031.1"/>
</dbReference>
<evidence type="ECO:0000313" key="2">
    <source>
        <dbReference type="Proteomes" id="UP001206572"/>
    </source>
</evidence>
<organism evidence="1 2">
    <name type="scientific">Massilia agri</name>
    <dbReference type="NCBI Taxonomy" id="1886785"/>
    <lineage>
        <taxon>Bacteria</taxon>
        <taxon>Pseudomonadati</taxon>
        <taxon>Pseudomonadota</taxon>
        <taxon>Betaproteobacteria</taxon>
        <taxon>Burkholderiales</taxon>
        <taxon>Oxalobacteraceae</taxon>
        <taxon>Telluria group</taxon>
        <taxon>Massilia</taxon>
    </lineage>
</organism>
<dbReference type="InterPro" id="IPR045694">
    <property type="entry name" value="DUF6058"/>
</dbReference>
<dbReference type="EMBL" id="JANUHA010000031">
    <property type="protein sequence ID" value="MCS0599495.1"/>
    <property type="molecule type" value="Genomic_DNA"/>
</dbReference>
<protein>
    <submittedName>
        <fullName evidence="1">DUF6058 family natural product biosynthesis protein</fullName>
    </submittedName>
</protein>
<dbReference type="Pfam" id="PF19531">
    <property type="entry name" value="DUF6058"/>
    <property type="match status" value="1"/>
</dbReference>
<accession>A0ABT2ATK2</accession>
<dbReference type="Proteomes" id="UP001206572">
    <property type="component" value="Unassembled WGS sequence"/>
</dbReference>